<dbReference type="AlphaFoldDB" id="A0A6S7L8U0"/>
<accession>A0A6S7L8U0</accession>
<reference evidence="1" key="1">
    <citation type="submission" date="2020-04" db="EMBL/GenBank/DDBJ databases">
        <authorList>
            <person name="Alioto T."/>
            <person name="Alioto T."/>
            <person name="Gomez Garrido J."/>
        </authorList>
    </citation>
    <scope>NUCLEOTIDE SEQUENCE</scope>
    <source>
        <strain evidence="1">A484AB</strain>
    </source>
</reference>
<keyword evidence="2" id="KW-1185">Reference proteome</keyword>
<gene>
    <name evidence="1" type="ORF">PACLA_8A063269</name>
</gene>
<protein>
    <submittedName>
        <fullName evidence="1">Uncharacterized protein</fullName>
    </submittedName>
</protein>
<dbReference type="Proteomes" id="UP001152795">
    <property type="component" value="Unassembled WGS sequence"/>
</dbReference>
<evidence type="ECO:0000313" key="2">
    <source>
        <dbReference type="Proteomes" id="UP001152795"/>
    </source>
</evidence>
<sequence>MSALDGSPSHNIPPYDVVQGNGDQKLYFDTILNKFVEEFLMPTTHDADSDEEPDHQQPDRVREYSICLVRFFFILEDFKRALRMGDGDRLASLRKVLLKHFKSDAGYNIFFPY</sequence>
<organism evidence="1 2">
    <name type="scientific">Paramuricea clavata</name>
    <name type="common">Red gorgonian</name>
    <name type="synonym">Violescent sea-whip</name>
    <dbReference type="NCBI Taxonomy" id="317549"/>
    <lineage>
        <taxon>Eukaryota</taxon>
        <taxon>Metazoa</taxon>
        <taxon>Cnidaria</taxon>
        <taxon>Anthozoa</taxon>
        <taxon>Octocorallia</taxon>
        <taxon>Malacalcyonacea</taxon>
        <taxon>Plexauridae</taxon>
        <taxon>Paramuricea</taxon>
    </lineage>
</organism>
<comment type="caution">
    <text evidence="1">The sequence shown here is derived from an EMBL/GenBank/DDBJ whole genome shotgun (WGS) entry which is preliminary data.</text>
</comment>
<dbReference type="OrthoDB" id="5976369at2759"/>
<name>A0A6S7L8U0_PARCT</name>
<proteinExistence type="predicted"/>
<evidence type="ECO:0000313" key="1">
    <source>
        <dbReference type="EMBL" id="CAB4034312.1"/>
    </source>
</evidence>
<dbReference type="EMBL" id="CACRXK020020013">
    <property type="protein sequence ID" value="CAB4034312.1"/>
    <property type="molecule type" value="Genomic_DNA"/>
</dbReference>